<dbReference type="EMBL" id="AP025523">
    <property type="protein sequence ID" value="BDE06457.1"/>
    <property type="molecule type" value="Genomic_DNA"/>
</dbReference>
<accession>A0AAN1XY93</accession>
<evidence type="ECO:0000313" key="2">
    <source>
        <dbReference type="Proteomes" id="UP001317532"/>
    </source>
</evidence>
<keyword evidence="2" id="KW-1185">Reference proteome</keyword>
<dbReference type="AlphaFoldDB" id="A0AAN1XY93"/>
<gene>
    <name evidence="1" type="ORF">WPS_17330</name>
</gene>
<protein>
    <submittedName>
        <fullName evidence="1">Uncharacterized protein</fullName>
    </submittedName>
</protein>
<evidence type="ECO:0000313" key="1">
    <source>
        <dbReference type="EMBL" id="BDE06457.1"/>
    </source>
</evidence>
<name>A0AAN1XY93_UNVUL</name>
<sequence>MIVPFALAIAIAAGISDAATPRVRYFLGSWHCAAVPWTYTPLDDGDAWVRVTYGAPAHPDGTAVMGYVAGLQRFIYRDFHADGAYADLTSPATSDRTFVWSGPYWPAGATTPAQGRITYTLVDERRFDRAFATQLADGSLKPMGGDTCTRDAPSR</sequence>
<dbReference type="RefSeq" id="WP_317997414.1">
    <property type="nucleotide sequence ID" value="NZ_AP025523.1"/>
</dbReference>
<dbReference type="Proteomes" id="UP001317532">
    <property type="component" value="Chromosome"/>
</dbReference>
<dbReference type="KEGG" id="vab:WPS_17330"/>
<reference evidence="1 2" key="1">
    <citation type="journal article" date="2022" name="ISME Commun">
        <title>Vulcanimicrobium alpinus gen. nov. sp. nov., the first cultivated representative of the candidate phylum 'Eremiobacterota', is a metabolically versatile aerobic anoxygenic phototroph.</title>
        <authorList>
            <person name="Yabe S."/>
            <person name="Muto K."/>
            <person name="Abe K."/>
            <person name="Yokota A."/>
            <person name="Staudigel H."/>
            <person name="Tebo B.M."/>
        </authorList>
    </citation>
    <scope>NUCLEOTIDE SEQUENCE [LARGE SCALE GENOMIC DNA]</scope>
    <source>
        <strain evidence="1 2">WC8-2</strain>
    </source>
</reference>
<proteinExistence type="predicted"/>
<organism evidence="1 2">
    <name type="scientific">Vulcanimicrobium alpinum</name>
    <dbReference type="NCBI Taxonomy" id="3016050"/>
    <lineage>
        <taxon>Bacteria</taxon>
        <taxon>Bacillati</taxon>
        <taxon>Vulcanimicrobiota</taxon>
        <taxon>Vulcanimicrobiia</taxon>
        <taxon>Vulcanimicrobiales</taxon>
        <taxon>Vulcanimicrobiaceae</taxon>
        <taxon>Vulcanimicrobium</taxon>
    </lineage>
</organism>